<keyword evidence="7 16" id="KW-0732">Signal</keyword>
<evidence type="ECO:0000256" key="14">
    <source>
        <dbReference type="PIRSR" id="PIRSR618044-2"/>
    </source>
</evidence>
<keyword evidence="5 18" id="KW-0121">Carboxypeptidase</keyword>
<protein>
    <recommendedName>
        <fullName evidence="4">serine-type D-Ala-D-Ala carboxypeptidase</fullName>
        <ecNumber evidence="4">3.4.16.4</ecNumber>
    </recommendedName>
</protein>
<keyword evidence="10" id="KW-0573">Peptidoglycan synthesis</keyword>
<keyword evidence="19" id="KW-1185">Reference proteome</keyword>
<evidence type="ECO:0000256" key="11">
    <source>
        <dbReference type="ARBA" id="ARBA00023316"/>
    </source>
</evidence>
<dbReference type="InterPro" id="IPR015956">
    <property type="entry name" value="Peniciliin-bd_prot_C_sf"/>
</dbReference>
<comment type="catalytic activity">
    <reaction evidence="12">
        <text>Preferential cleavage: (Ac)2-L-Lys-D-Ala-|-D-Ala. Also transpeptidation of peptidyl-alanyl moieties that are N-acyl substituents of D-alanine.</text>
        <dbReference type="EC" id="3.4.16.4"/>
    </reaction>
</comment>
<organism evidence="18 19">
    <name type="scientific">Parageobacillus caldoxylosilyticus NBRC 107762</name>
    <dbReference type="NCBI Taxonomy" id="1220594"/>
    <lineage>
        <taxon>Bacteria</taxon>
        <taxon>Bacillati</taxon>
        <taxon>Bacillota</taxon>
        <taxon>Bacilli</taxon>
        <taxon>Bacillales</taxon>
        <taxon>Anoxybacillaceae</taxon>
        <taxon>Saccharococcus</taxon>
    </lineage>
</organism>
<dbReference type="Gene3D" id="2.60.410.10">
    <property type="entry name" value="D-Ala-D-Ala carboxypeptidase, C-terminal domain"/>
    <property type="match status" value="1"/>
</dbReference>
<accession>A0A023DK38</accession>
<proteinExistence type="inferred from homology"/>
<dbReference type="EC" id="3.4.16.4" evidence="4"/>
<dbReference type="UniPathway" id="UPA00219"/>
<dbReference type="Proteomes" id="UP000023561">
    <property type="component" value="Unassembled WGS sequence"/>
</dbReference>
<evidence type="ECO:0000256" key="3">
    <source>
        <dbReference type="ARBA" id="ARBA00007164"/>
    </source>
</evidence>
<keyword evidence="8" id="KW-0378">Hydrolase</keyword>
<dbReference type="PANTHER" id="PTHR21581">
    <property type="entry name" value="D-ALANYL-D-ALANINE CARBOXYPEPTIDASE"/>
    <property type="match status" value="1"/>
</dbReference>
<dbReference type="GO" id="GO:0009002">
    <property type="term" value="F:serine-type D-Ala-D-Ala carboxypeptidase activity"/>
    <property type="evidence" value="ECO:0007669"/>
    <property type="project" value="UniProtKB-EC"/>
</dbReference>
<sequence>MKRVIQKTMIGFLVACLCLGLLPFQAAKAESDPLDINADAAILVDADTGRILYQKNIDTVLGIASMTKMMTEYLLLDAIKEKRVKWDQQYTPSDYVYRLSQDRSLSNVPLRKDGKYTVRELYEAMAIYSANGATVAIAEIVGGSEKNFVKMMNEKAKQLGLRDYKFVNATGLSNKDLKGFHSEGTNVNDENVMSARAMATLAYRLLKDHPEVLKTASITHKTFREGTDDEIKMDNWNWMLPGLVYAYPGVDGLKTGYTEFAGNCFTGTAKRNGVRFITVVMNAKDNSGKSTREARFEETRKLFDYGFSNYSKKELYPKGYQLKGNKTLPVVKGKEKTVSIATDKPLSVLVKSGEEKNYRPVYVFDKKKLTDQGELTAPIKKGEKVGYMTLQYKGEDSYSFLNPDMKKNVSVNIVAKESVEKANWFVLTMRGIGGLFGDLWTSVAKTVKGWF</sequence>
<dbReference type="Gene3D" id="3.40.710.10">
    <property type="entry name" value="DD-peptidase/beta-lactamase superfamily"/>
    <property type="match status" value="1"/>
</dbReference>
<evidence type="ECO:0000256" key="6">
    <source>
        <dbReference type="ARBA" id="ARBA00022670"/>
    </source>
</evidence>
<name>A0A023DK38_9BACL</name>
<evidence type="ECO:0000256" key="1">
    <source>
        <dbReference type="ARBA" id="ARBA00003217"/>
    </source>
</evidence>
<dbReference type="GO" id="GO:0008360">
    <property type="term" value="P:regulation of cell shape"/>
    <property type="evidence" value="ECO:0007669"/>
    <property type="project" value="UniProtKB-KW"/>
</dbReference>
<feature type="chain" id="PRO_5001519282" description="serine-type D-Ala-D-Ala carboxypeptidase" evidence="16">
    <location>
        <begin position="30"/>
        <end position="451"/>
    </location>
</feature>
<dbReference type="SUPFAM" id="SSF56601">
    <property type="entry name" value="beta-lactamase/transpeptidase-like"/>
    <property type="match status" value="1"/>
</dbReference>
<comment type="function">
    <text evidence="1">Removes C-terminal D-alanyl residues from sugar-peptide cell wall precursors.</text>
</comment>
<dbReference type="InterPro" id="IPR001967">
    <property type="entry name" value="Peptidase_S11_N"/>
</dbReference>
<evidence type="ECO:0000256" key="9">
    <source>
        <dbReference type="ARBA" id="ARBA00022960"/>
    </source>
</evidence>
<evidence type="ECO:0000256" key="2">
    <source>
        <dbReference type="ARBA" id="ARBA00004752"/>
    </source>
</evidence>
<dbReference type="InterPro" id="IPR018044">
    <property type="entry name" value="Peptidase_S11"/>
</dbReference>
<feature type="active site" description="Proton acceptor" evidence="13">
    <location>
        <position position="68"/>
    </location>
</feature>
<dbReference type="InterPro" id="IPR012338">
    <property type="entry name" value="Beta-lactam/transpept-like"/>
</dbReference>
<comment type="similarity">
    <text evidence="3 15">Belongs to the peptidase S11 family.</text>
</comment>
<dbReference type="GO" id="GO:0006508">
    <property type="term" value="P:proteolysis"/>
    <property type="evidence" value="ECO:0007669"/>
    <property type="project" value="UniProtKB-KW"/>
</dbReference>
<dbReference type="GO" id="GO:0009252">
    <property type="term" value="P:peptidoglycan biosynthetic process"/>
    <property type="evidence" value="ECO:0007669"/>
    <property type="project" value="UniProtKB-UniPathway"/>
</dbReference>
<dbReference type="PRINTS" id="PR00725">
    <property type="entry name" value="DADACBPTASE1"/>
</dbReference>
<evidence type="ECO:0000256" key="16">
    <source>
        <dbReference type="SAM" id="SignalP"/>
    </source>
</evidence>
<evidence type="ECO:0000313" key="19">
    <source>
        <dbReference type="Proteomes" id="UP000023561"/>
    </source>
</evidence>
<evidence type="ECO:0000259" key="17">
    <source>
        <dbReference type="SMART" id="SM00936"/>
    </source>
</evidence>
<comment type="pathway">
    <text evidence="2">Cell wall biogenesis; peptidoglycan biosynthesis.</text>
</comment>
<feature type="domain" description="Peptidase S11 D-Ala-D-Ala carboxypeptidase A C-terminal" evidence="17">
    <location>
        <begin position="310"/>
        <end position="421"/>
    </location>
</feature>
<dbReference type="SMART" id="SM00936">
    <property type="entry name" value="PBP5_C"/>
    <property type="match status" value="1"/>
</dbReference>
<feature type="active site" description="Acyl-ester intermediate" evidence="13">
    <location>
        <position position="65"/>
    </location>
</feature>
<reference evidence="18 19" key="1">
    <citation type="submission" date="2014-04" db="EMBL/GenBank/DDBJ databases">
        <title>Whole genome shotgun sequence of Geobacillus caldoxylosilyticus NBRC 107762.</title>
        <authorList>
            <person name="Hosoyama A."/>
            <person name="Hosoyama Y."/>
            <person name="Katano-Makiyama Y."/>
            <person name="Tsuchikane K."/>
            <person name="Ohji S."/>
            <person name="Ichikawa N."/>
            <person name="Yamazoe A."/>
            <person name="Fujita N."/>
        </authorList>
    </citation>
    <scope>NUCLEOTIDE SEQUENCE [LARGE SCALE GENOMIC DNA]</scope>
    <source>
        <strain evidence="18 19">NBRC 107762</strain>
    </source>
</reference>
<evidence type="ECO:0000256" key="8">
    <source>
        <dbReference type="ARBA" id="ARBA00022801"/>
    </source>
</evidence>
<keyword evidence="6" id="KW-0645">Protease</keyword>
<evidence type="ECO:0000256" key="13">
    <source>
        <dbReference type="PIRSR" id="PIRSR618044-1"/>
    </source>
</evidence>
<gene>
    <name evidence="18" type="primary">dacA</name>
    <name evidence="18" type="ORF">GCA01S_079_00030</name>
</gene>
<evidence type="ECO:0000256" key="12">
    <source>
        <dbReference type="ARBA" id="ARBA00034000"/>
    </source>
</evidence>
<evidence type="ECO:0000256" key="7">
    <source>
        <dbReference type="ARBA" id="ARBA00022729"/>
    </source>
</evidence>
<dbReference type="Pfam" id="PF07943">
    <property type="entry name" value="PBP5_C"/>
    <property type="match status" value="1"/>
</dbReference>
<dbReference type="AlphaFoldDB" id="A0A023DK38"/>
<dbReference type="InterPro" id="IPR012907">
    <property type="entry name" value="Peptidase_S11_C"/>
</dbReference>
<dbReference type="PANTHER" id="PTHR21581:SF11">
    <property type="entry name" value="D-ALANYL-D-ALANINE CARBOXYPEPTIDASE DACA"/>
    <property type="match status" value="1"/>
</dbReference>
<feature type="signal peptide" evidence="16">
    <location>
        <begin position="1"/>
        <end position="29"/>
    </location>
</feature>
<keyword evidence="11" id="KW-0961">Cell wall biogenesis/degradation</keyword>
<evidence type="ECO:0000313" key="18">
    <source>
        <dbReference type="EMBL" id="GAJ41603.1"/>
    </source>
</evidence>
<dbReference type="GO" id="GO:0071555">
    <property type="term" value="P:cell wall organization"/>
    <property type="evidence" value="ECO:0007669"/>
    <property type="project" value="UniProtKB-KW"/>
</dbReference>
<evidence type="ECO:0000256" key="5">
    <source>
        <dbReference type="ARBA" id="ARBA00022645"/>
    </source>
</evidence>
<feature type="binding site" evidence="14">
    <location>
        <position position="254"/>
    </location>
    <ligand>
        <name>substrate</name>
    </ligand>
</feature>
<keyword evidence="9" id="KW-0133">Cell shape</keyword>
<dbReference type="InterPro" id="IPR037167">
    <property type="entry name" value="Peptidase_S11_C_sf"/>
</dbReference>
<evidence type="ECO:0000256" key="4">
    <source>
        <dbReference type="ARBA" id="ARBA00012448"/>
    </source>
</evidence>
<dbReference type="Pfam" id="PF00768">
    <property type="entry name" value="Peptidase_S11"/>
    <property type="match status" value="1"/>
</dbReference>
<dbReference type="EMBL" id="BAWO01000079">
    <property type="protein sequence ID" value="GAJ41603.1"/>
    <property type="molecule type" value="Genomic_DNA"/>
</dbReference>
<comment type="caution">
    <text evidence="18">The sequence shown here is derived from an EMBL/GenBank/DDBJ whole genome shotgun (WGS) entry which is preliminary data.</text>
</comment>
<dbReference type="SUPFAM" id="SSF69189">
    <property type="entry name" value="Penicillin-binding protein associated domain"/>
    <property type="match status" value="1"/>
</dbReference>
<evidence type="ECO:0000256" key="15">
    <source>
        <dbReference type="RuleBase" id="RU004016"/>
    </source>
</evidence>
<feature type="active site" evidence="13">
    <location>
        <position position="129"/>
    </location>
</feature>
<evidence type="ECO:0000256" key="10">
    <source>
        <dbReference type="ARBA" id="ARBA00022984"/>
    </source>
</evidence>